<dbReference type="OrthoDB" id="1435190at2759"/>
<name>A0A834WNP5_9FABA</name>
<keyword evidence="2" id="KW-1185">Reference proteome</keyword>
<proteinExistence type="predicted"/>
<dbReference type="Proteomes" id="UP000634136">
    <property type="component" value="Unassembled WGS sequence"/>
</dbReference>
<organism evidence="1 2">
    <name type="scientific">Senna tora</name>
    <dbReference type="NCBI Taxonomy" id="362788"/>
    <lineage>
        <taxon>Eukaryota</taxon>
        <taxon>Viridiplantae</taxon>
        <taxon>Streptophyta</taxon>
        <taxon>Embryophyta</taxon>
        <taxon>Tracheophyta</taxon>
        <taxon>Spermatophyta</taxon>
        <taxon>Magnoliopsida</taxon>
        <taxon>eudicotyledons</taxon>
        <taxon>Gunneridae</taxon>
        <taxon>Pentapetalae</taxon>
        <taxon>rosids</taxon>
        <taxon>fabids</taxon>
        <taxon>Fabales</taxon>
        <taxon>Fabaceae</taxon>
        <taxon>Caesalpinioideae</taxon>
        <taxon>Cassia clade</taxon>
        <taxon>Senna</taxon>
    </lineage>
</organism>
<protein>
    <submittedName>
        <fullName evidence="1">3-ketoacyl-CoA synthase 1</fullName>
    </submittedName>
</protein>
<accession>A0A834WNP5</accession>
<evidence type="ECO:0000313" key="1">
    <source>
        <dbReference type="EMBL" id="KAF7830255.1"/>
    </source>
</evidence>
<reference evidence="1" key="1">
    <citation type="submission" date="2020-09" db="EMBL/GenBank/DDBJ databases">
        <title>Genome-Enabled Discovery of Anthraquinone Biosynthesis in Senna tora.</title>
        <authorList>
            <person name="Kang S.-H."/>
            <person name="Pandey R.P."/>
            <person name="Lee C.-M."/>
            <person name="Sim J.-S."/>
            <person name="Jeong J.-T."/>
            <person name="Choi B.-S."/>
            <person name="Jung M."/>
            <person name="Ginzburg D."/>
            <person name="Zhao K."/>
            <person name="Won S.Y."/>
            <person name="Oh T.-J."/>
            <person name="Yu Y."/>
            <person name="Kim N.-H."/>
            <person name="Lee O.R."/>
            <person name="Lee T.-H."/>
            <person name="Bashyal P."/>
            <person name="Kim T.-S."/>
            <person name="Lee W.-H."/>
            <person name="Kawkins C."/>
            <person name="Kim C.-K."/>
            <person name="Kim J.S."/>
            <person name="Ahn B.O."/>
            <person name="Rhee S.Y."/>
            <person name="Sohng J.K."/>
        </authorList>
    </citation>
    <scope>NUCLEOTIDE SEQUENCE</scope>
    <source>
        <tissue evidence="1">Leaf</tissue>
    </source>
</reference>
<gene>
    <name evidence="1" type="ORF">G2W53_012588</name>
</gene>
<dbReference type="AlphaFoldDB" id="A0A834WNP5"/>
<dbReference type="EMBL" id="JAAIUW010000005">
    <property type="protein sequence ID" value="KAF7830255.1"/>
    <property type="molecule type" value="Genomic_DNA"/>
</dbReference>
<evidence type="ECO:0000313" key="2">
    <source>
        <dbReference type="Proteomes" id="UP000634136"/>
    </source>
</evidence>
<sequence length="174" mass="19696">MPPPAMVPLMSVSSSSSPGIARWRCLGVMRFTLRSLLALPANSNTCAVRYSRIAAEYTAAVAPTLPFAVTLDFRRRNQREKRENLKTGTRGARNRLLLIFVLISGRGFTRYQSLRSFSRHLLLSPSLRKIQLYHGMESSFPISQIPQSIQNSGPSLYLLDWDRLSNTAPPQYYY</sequence>
<comment type="caution">
    <text evidence="1">The sequence shown here is derived from an EMBL/GenBank/DDBJ whole genome shotgun (WGS) entry which is preliminary data.</text>
</comment>